<proteinExistence type="predicted"/>
<feature type="compositionally biased region" description="Low complexity" evidence="2">
    <location>
        <begin position="336"/>
        <end position="349"/>
    </location>
</feature>
<protein>
    <recommendedName>
        <fullName evidence="5">Fibrosin</fullName>
    </recommendedName>
</protein>
<feature type="compositionally biased region" description="Polar residues" evidence="2">
    <location>
        <begin position="865"/>
        <end position="876"/>
    </location>
</feature>
<dbReference type="EMBL" id="JAFDVH010000001">
    <property type="protein sequence ID" value="KAG7492998.1"/>
    <property type="molecule type" value="Genomic_DNA"/>
</dbReference>
<evidence type="ECO:0008006" key="5">
    <source>
        <dbReference type="Google" id="ProtNLM"/>
    </source>
</evidence>
<dbReference type="OrthoDB" id="10060000at2759"/>
<evidence type="ECO:0000313" key="3">
    <source>
        <dbReference type="EMBL" id="KAG7492998.1"/>
    </source>
</evidence>
<dbReference type="InterPro" id="IPR023246">
    <property type="entry name" value="AUTS2"/>
</dbReference>
<feature type="compositionally biased region" description="Basic and acidic residues" evidence="2">
    <location>
        <begin position="773"/>
        <end position="799"/>
    </location>
</feature>
<feature type="region of interest" description="Disordered" evidence="2">
    <location>
        <begin position="125"/>
        <end position="164"/>
    </location>
</feature>
<feature type="region of interest" description="Disordered" evidence="2">
    <location>
        <begin position="758"/>
        <end position="839"/>
    </location>
</feature>
<dbReference type="PRINTS" id="PR02044">
    <property type="entry name" value="FIBROSIN1LPF"/>
</dbReference>
<feature type="region of interest" description="Disordered" evidence="2">
    <location>
        <begin position="855"/>
        <end position="893"/>
    </location>
</feature>
<dbReference type="Proteomes" id="UP001046870">
    <property type="component" value="Chromosome 1"/>
</dbReference>
<evidence type="ECO:0000256" key="1">
    <source>
        <dbReference type="ARBA" id="ARBA00022553"/>
    </source>
</evidence>
<feature type="region of interest" description="Disordered" evidence="2">
    <location>
        <begin position="429"/>
        <end position="471"/>
    </location>
</feature>
<feature type="compositionally biased region" description="Low complexity" evidence="2">
    <location>
        <begin position="441"/>
        <end position="470"/>
    </location>
</feature>
<keyword evidence="1" id="KW-0597">Phosphoprotein</keyword>
<feature type="compositionally biased region" description="Basic residues" evidence="2">
    <location>
        <begin position="68"/>
        <end position="78"/>
    </location>
</feature>
<feature type="compositionally biased region" description="Low complexity" evidence="2">
    <location>
        <begin position="254"/>
        <end position="288"/>
    </location>
</feature>
<feature type="region of interest" description="Disordered" evidence="2">
    <location>
        <begin position="1"/>
        <end position="82"/>
    </location>
</feature>
<feature type="region of interest" description="Disordered" evidence="2">
    <location>
        <begin position="201"/>
        <end position="360"/>
    </location>
</feature>
<feature type="compositionally biased region" description="Low complexity" evidence="2">
    <location>
        <begin position="212"/>
        <end position="223"/>
    </location>
</feature>
<dbReference type="Pfam" id="PF15336">
    <property type="entry name" value="Auts2"/>
    <property type="match status" value="1"/>
</dbReference>
<reference evidence="3" key="1">
    <citation type="submission" date="2021-01" db="EMBL/GenBank/DDBJ databases">
        <authorList>
            <person name="Zahm M."/>
            <person name="Roques C."/>
            <person name="Cabau C."/>
            <person name="Klopp C."/>
            <person name="Donnadieu C."/>
            <person name="Jouanno E."/>
            <person name="Lampietro C."/>
            <person name="Louis A."/>
            <person name="Herpin A."/>
            <person name="Echchiki A."/>
            <person name="Berthelot C."/>
            <person name="Parey E."/>
            <person name="Roest-Crollius H."/>
            <person name="Braasch I."/>
            <person name="Postlethwait J."/>
            <person name="Bobe J."/>
            <person name="Montfort J."/>
            <person name="Bouchez O."/>
            <person name="Begum T."/>
            <person name="Mejri S."/>
            <person name="Adams A."/>
            <person name="Chen W.-J."/>
            <person name="Guiguen Y."/>
        </authorList>
    </citation>
    <scope>NUCLEOTIDE SEQUENCE</scope>
    <source>
        <strain evidence="3">YG-15Mar2019-1</strain>
        <tissue evidence="3">Brain</tissue>
    </source>
</reference>
<feature type="compositionally biased region" description="Basic and acidic residues" evidence="2">
    <location>
        <begin position="242"/>
        <end position="251"/>
    </location>
</feature>
<gene>
    <name evidence="3" type="ORF">MATL_G00021220</name>
</gene>
<feature type="compositionally biased region" description="Basic residues" evidence="2">
    <location>
        <begin position="12"/>
        <end position="28"/>
    </location>
</feature>
<dbReference type="PANTHER" id="PTHR14429:SF24">
    <property type="entry name" value="FIBROSIN"/>
    <property type="match status" value="1"/>
</dbReference>
<keyword evidence="4" id="KW-1185">Reference proteome</keyword>
<dbReference type="AlphaFoldDB" id="A0A9D3TM06"/>
<feature type="compositionally biased region" description="Basic and acidic residues" evidence="2">
    <location>
        <begin position="43"/>
        <end position="53"/>
    </location>
</feature>
<organism evidence="3 4">
    <name type="scientific">Megalops atlanticus</name>
    <name type="common">Tarpon</name>
    <name type="synonym">Clupea gigantea</name>
    <dbReference type="NCBI Taxonomy" id="7932"/>
    <lineage>
        <taxon>Eukaryota</taxon>
        <taxon>Metazoa</taxon>
        <taxon>Chordata</taxon>
        <taxon>Craniata</taxon>
        <taxon>Vertebrata</taxon>
        <taxon>Euteleostomi</taxon>
        <taxon>Actinopterygii</taxon>
        <taxon>Neopterygii</taxon>
        <taxon>Teleostei</taxon>
        <taxon>Elopiformes</taxon>
        <taxon>Megalopidae</taxon>
        <taxon>Megalops</taxon>
    </lineage>
</organism>
<name>A0A9D3TM06_MEGAT</name>
<accession>A0A9D3TM06</accession>
<evidence type="ECO:0000256" key="2">
    <source>
        <dbReference type="SAM" id="MobiDB-lite"/>
    </source>
</evidence>
<dbReference type="PANTHER" id="PTHR14429">
    <property type="entry name" value="FIBROSIN FAMILY MEMBER"/>
    <property type="match status" value="1"/>
</dbReference>
<sequence length="893" mass="95719">MDGPSRSSGFRQSRRSRSQRDRERRRRRTDLTEQRPSSPSSGSERDAGGRDGLGRGCGAECGPGAVVMRHRPPRRRKRDSVSCEEDIIDGFAIASFISLEALEMDCTLKPPERAAVFLRRGNKRKRVTKGNRSRPFSEPEAGDPVSYLPSYRDRARKRRRKREATGNSFLETGYICDTESESGDKASDHDMEPMFTVSTRKVLESGPLSMDSSVTKSHPTSSSLCGLPRLSVTPRVSGLQRSQERSLEPQHPDSLSSSFLSSSSTTSCLPSYSLTTYAPRTPPTATLTGQLDGDGHLRRHAPSPPQSKAKSFLTYPGPPQTHYAIGLSSRSTLAKPPCTSSTSSSSSLRPPTPSVNISISLGCGPGFPGSLRPLSHPSSGAIFTSSPGLPPPPPLLQVPLNSTGAANSTAAALTEQDLLRQELSSRFLSSQNVEREGGAAGSQASGRAVSTACGGPSASSSGPGVSGCASQAQPTIPPLAFQFHQHNHQHQHTHTHQHFTPFLSPSATAPPLFDKYPGKMETLYRHPFFPQYSSSVSGIQPVLPPAGPFSSLQGAFQPKSTSPDMAARLGGVPHHLQPKDLRLSEPFRTSLRINNKPGKWCAMHVRVAWMILRHQEKVKLMQVDPHKLDFHNNLMARIPGAGGPSGLGGLGPLGRVLSSAHELARPATLFTTSGGVHPSASTFVPPSTPHSSFITPPGHLDPFGRSPPFTALGSLGSGAFGGLGSPTLGASSVFCHKESSGGSVGGLPNTHDTWNRFHRTPPSFPTALTWPKGIEKRDERGKETEKREFHVKDEKDRDSLVYSRHSPGASLPSPHHPSFYSRLGNLHSHPHHIPNGLLTKTPSALVAPLSVGAPPPLIPSVTPGRASTSPRNSRLGGTSELAVYSTPKDRESR</sequence>
<comment type="caution">
    <text evidence="3">The sequence shown here is derived from an EMBL/GenBank/DDBJ whole genome shotgun (WGS) entry which is preliminary data.</text>
</comment>
<evidence type="ECO:0000313" key="4">
    <source>
        <dbReference type="Proteomes" id="UP001046870"/>
    </source>
</evidence>
<feature type="compositionally biased region" description="Low complexity" evidence="2">
    <location>
        <begin position="1"/>
        <end position="11"/>
    </location>
</feature>